<protein>
    <submittedName>
        <fullName evidence="1">Uncharacterized protein</fullName>
    </submittedName>
</protein>
<organism evidence="1 2">
    <name type="scientific">Albidovulum marisflavi</name>
    <dbReference type="NCBI Taxonomy" id="2984159"/>
    <lineage>
        <taxon>Bacteria</taxon>
        <taxon>Pseudomonadati</taxon>
        <taxon>Pseudomonadota</taxon>
        <taxon>Alphaproteobacteria</taxon>
        <taxon>Rhodobacterales</taxon>
        <taxon>Paracoccaceae</taxon>
        <taxon>Albidovulum</taxon>
    </lineage>
</organism>
<evidence type="ECO:0000313" key="2">
    <source>
        <dbReference type="Proteomes" id="UP001652542"/>
    </source>
</evidence>
<dbReference type="EMBL" id="JAOWKY010000002">
    <property type="protein sequence ID" value="MCV2868882.1"/>
    <property type="molecule type" value="Genomic_DNA"/>
</dbReference>
<keyword evidence="2" id="KW-1185">Reference proteome</keyword>
<gene>
    <name evidence="1" type="ORF">OEW28_09600</name>
</gene>
<dbReference type="RefSeq" id="WP_263734546.1">
    <property type="nucleotide sequence ID" value="NZ_JAOWKY010000002.1"/>
</dbReference>
<comment type="caution">
    <text evidence="1">The sequence shown here is derived from an EMBL/GenBank/DDBJ whole genome shotgun (WGS) entry which is preliminary data.</text>
</comment>
<sequence>MFGAIPWRPAFFFLHLARLRQLARDRMRCRHPLRAINGPSRRRDRYGFLNIWSRTRDCEDPGAKNTDAWHEVDRHACARIGGSERVGHRPHYAFASGGLLHQKHARMRFGPKRMRDRLRASHRAKSRRVDASSLRISFHECCWPVGSGRPQDLIAPARAPSAMTGRPCGASIGS</sequence>
<dbReference type="Proteomes" id="UP001652542">
    <property type="component" value="Unassembled WGS sequence"/>
</dbReference>
<reference evidence="1 2" key="1">
    <citation type="submission" date="2022-10" db="EMBL/GenBank/DDBJ databases">
        <title>Defluviimonas sp. nov., isolated from ocean surface water.</title>
        <authorList>
            <person name="He W."/>
            <person name="Wang L."/>
            <person name="Zhang D.-F."/>
        </authorList>
    </citation>
    <scope>NUCLEOTIDE SEQUENCE [LARGE SCALE GENOMIC DNA]</scope>
    <source>
        <strain evidence="1 2">WL0002</strain>
    </source>
</reference>
<accession>A0ABT2ZCY9</accession>
<name>A0ABT2ZCY9_9RHOB</name>
<proteinExistence type="predicted"/>
<evidence type="ECO:0000313" key="1">
    <source>
        <dbReference type="EMBL" id="MCV2868882.1"/>
    </source>
</evidence>